<dbReference type="PANTHER" id="PTHR12544">
    <property type="entry name" value="GLUTAMINASE"/>
    <property type="match status" value="1"/>
</dbReference>
<gene>
    <name evidence="6 7" type="primary">glsA</name>
    <name evidence="7" type="ORF">FCL54_07300</name>
</gene>
<dbReference type="NCBIfam" id="TIGR03814">
    <property type="entry name" value="Gln_ase"/>
    <property type="match status" value="1"/>
</dbReference>
<dbReference type="AlphaFoldDB" id="A0A5R9F3Q5"/>
<dbReference type="EC" id="3.5.1.2" evidence="3 6"/>
<evidence type="ECO:0000256" key="3">
    <source>
        <dbReference type="ARBA" id="ARBA00012918"/>
    </source>
</evidence>
<evidence type="ECO:0000256" key="1">
    <source>
        <dbReference type="ARBA" id="ARBA00011076"/>
    </source>
</evidence>
<organism evidence="7 8">
    <name type="scientific">Exobacillus caeni</name>
    <dbReference type="NCBI Taxonomy" id="2574798"/>
    <lineage>
        <taxon>Bacteria</taxon>
        <taxon>Bacillati</taxon>
        <taxon>Bacillota</taxon>
        <taxon>Bacilli</taxon>
        <taxon>Bacillales</taxon>
        <taxon>Guptibacillaceae</taxon>
        <taxon>Exobacillus</taxon>
    </lineage>
</organism>
<keyword evidence="4 6" id="KW-0378">Hydrolase</keyword>
<sequence length="317" mass="34846">MEITREYLQTVVNKCKPFSANGSVKQYIPGLDNSNQNDLGITVITLDGQTVSAGETDLVFTLQSVSKTISLMVALQDFGKEAVFQKVGMEPTDDFFNSIANLETYQQHKPYNPFINSGAIAVASMINGNNYLERFERILELVRKITNNPSVSLNKDVLEAEKRNGARNRSLAYYMESTGALDKDRVEDALELYFRINSINVTTHDLAKLGCFFANEGVSPHTGEKHIDGRHIRTIKALMMTSGMYNESGEFTVEAGIPAKSGICGSIMAAVPGKMGIGIIGPGINKKGNSLAGGKMLKLLSQDLQLNMFHKEIHKDR</sequence>
<dbReference type="HAMAP" id="MF_00313">
    <property type="entry name" value="Glutaminase"/>
    <property type="match status" value="1"/>
</dbReference>
<feature type="binding site" evidence="6">
    <location>
        <position position="64"/>
    </location>
    <ligand>
        <name>substrate</name>
    </ligand>
</feature>
<dbReference type="InterPro" id="IPR015868">
    <property type="entry name" value="Glutaminase"/>
</dbReference>
<feature type="binding site" evidence="6">
    <location>
        <position position="161"/>
    </location>
    <ligand>
        <name>substrate</name>
    </ligand>
</feature>
<dbReference type="Proteomes" id="UP000308230">
    <property type="component" value="Unassembled WGS sequence"/>
</dbReference>
<dbReference type="Pfam" id="PF04960">
    <property type="entry name" value="Glutaminase"/>
    <property type="match status" value="1"/>
</dbReference>
<evidence type="ECO:0000256" key="2">
    <source>
        <dbReference type="ARBA" id="ARBA00011881"/>
    </source>
</evidence>
<dbReference type="InterPro" id="IPR012338">
    <property type="entry name" value="Beta-lactam/transpept-like"/>
</dbReference>
<dbReference type="PANTHER" id="PTHR12544:SF29">
    <property type="entry name" value="GLUTAMINASE"/>
    <property type="match status" value="1"/>
</dbReference>
<keyword evidence="8" id="KW-1185">Reference proteome</keyword>
<feature type="binding site" evidence="6">
    <location>
        <position position="168"/>
    </location>
    <ligand>
        <name>substrate</name>
    </ligand>
</feature>
<dbReference type="FunFam" id="3.40.710.10:FF:000005">
    <property type="entry name" value="Glutaminase"/>
    <property type="match status" value="1"/>
</dbReference>
<evidence type="ECO:0000256" key="5">
    <source>
        <dbReference type="ARBA" id="ARBA00049534"/>
    </source>
</evidence>
<feature type="binding site" evidence="6">
    <location>
        <position position="116"/>
    </location>
    <ligand>
        <name>substrate</name>
    </ligand>
</feature>
<dbReference type="OrthoDB" id="9788822at2"/>
<feature type="binding site" evidence="6">
    <location>
        <position position="193"/>
    </location>
    <ligand>
        <name>substrate</name>
    </ligand>
</feature>
<dbReference type="EMBL" id="SWLG01000004">
    <property type="protein sequence ID" value="TLS38322.1"/>
    <property type="molecule type" value="Genomic_DNA"/>
</dbReference>
<dbReference type="Gene3D" id="3.40.710.10">
    <property type="entry name" value="DD-peptidase/beta-lactamase superfamily"/>
    <property type="match status" value="1"/>
</dbReference>
<dbReference type="SUPFAM" id="SSF56601">
    <property type="entry name" value="beta-lactamase/transpeptidase-like"/>
    <property type="match status" value="1"/>
</dbReference>
<evidence type="ECO:0000256" key="6">
    <source>
        <dbReference type="HAMAP-Rule" id="MF_00313"/>
    </source>
</evidence>
<comment type="caution">
    <text evidence="7">The sequence shown here is derived from an EMBL/GenBank/DDBJ whole genome shotgun (WGS) entry which is preliminary data.</text>
</comment>
<proteinExistence type="inferred from homology"/>
<keyword evidence="6" id="KW-0007">Acetylation</keyword>
<dbReference type="RefSeq" id="WP_138124836.1">
    <property type="nucleotide sequence ID" value="NZ_SWLG01000004.1"/>
</dbReference>
<evidence type="ECO:0000313" key="7">
    <source>
        <dbReference type="EMBL" id="TLS38322.1"/>
    </source>
</evidence>
<feature type="binding site" evidence="6">
    <location>
        <position position="245"/>
    </location>
    <ligand>
        <name>substrate</name>
    </ligand>
</feature>
<comment type="catalytic activity">
    <reaction evidence="5 6">
        <text>L-glutamine + H2O = L-glutamate + NH4(+)</text>
        <dbReference type="Rhea" id="RHEA:15889"/>
        <dbReference type="ChEBI" id="CHEBI:15377"/>
        <dbReference type="ChEBI" id="CHEBI:28938"/>
        <dbReference type="ChEBI" id="CHEBI:29985"/>
        <dbReference type="ChEBI" id="CHEBI:58359"/>
        <dbReference type="EC" id="3.5.1.2"/>
    </reaction>
</comment>
<comment type="subunit">
    <text evidence="2 6">Homotetramer.</text>
</comment>
<evidence type="ECO:0000313" key="8">
    <source>
        <dbReference type="Proteomes" id="UP000308230"/>
    </source>
</evidence>
<accession>A0A5R9F3Q5</accession>
<name>A0A5R9F3Q5_9BACL</name>
<reference evidence="7 8" key="1">
    <citation type="submission" date="2019-04" db="EMBL/GenBank/DDBJ databases">
        <title>Bacillus caeni sp. nov., a bacterium isolated from mangrove sediment.</title>
        <authorList>
            <person name="Huang H."/>
            <person name="Mo K."/>
            <person name="Hu Y."/>
        </authorList>
    </citation>
    <scope>NUCLEOTIDE SEQUENCE [LARGE SCALE GENOMIC DNA]</scope>
    <source>
        <strain evidence="7 8">HB172195</strain>
    </source>
</reference>
<dbReference type="GO" id="GO:0004359">
    <property type="term" value="F:glutaminase activity"/>
    <property type="evidence" value="ECO:0007669"/>
    <property type="project" value="UniProtKB-UniRule"/>
</dbReference>
<dbReference type="GO" id="GO:0006543">
    <property type="term" value="P:L-glutamine catabolic process"/>
    <property type="evidence" value="ECO:0007669"/>
    <property type="project" value="TreeGrafter"/>
</dbReference>
<comment type="similarity">
    <text evidence="1 6">Belongs to the glutaminase family.</text>
</comment>
<protein>
    <recommendedName>
        <fullName evidence="3 6">Glutaminase</fullName>
        <ecNumber evidence="3 6">3.5.1.2</ecNumber>
    </recommendedName>
</protein>
<evidence type="ECO:0000256" key="4">
    <source>
        <dbReference type="ARBA" id="ARBA00022801"/>
    </source>
</evidence>
<comment type="caution">
    <text evidence="6">Lacks conserved residue(s) required for the propagation of feature annotation.</text>
</comment>
<dbReference type="GO" id="GO:0006537">
    <property type="term" value="P:glutamate biosynthetic process"/>
    <property type="evidence" value="ECO:0007669"/>
    <property type="project" value="TreeGrafter"/>
</dbReference>